<comment type="caution">
    <text evidence="3">The sequence shown here is derived from an EMBL/GenBank/DDBJ whole genome shotgun (WGS) entry which is preliminary data.</text>
</comment>
<organism evidence="3 4">
    <name type="scientific">Caenorhabditis auriculariae</name>
    <dbReference type="NCBI Taxonomy" id="2777116"/>
    <lineage>
        <taxon>Eukaryota</taxon>
        <taxon>Metazoa</taxon>
        <taxon>Ecdysozoa</taxon>
        <taxon>Nematoda</taxon>
        <taxon>Chromadorea</taxon>
        <taxon>Rhabditida</taxon>
        <taxon>Rhabditina</taxon>
        <taxon>Rhabditomorpha</taxon>
        <taxon>Rhabditoidea</taxon>
        <taxon>Rhabditidae</taxon>
        <taxon>Peloderinae</taxon>
        <taxon>Caenorhabditis</taxon>
    </lineage>
</organism>
<proteinExistence type="predicted"/>
<evidence type="ECO:0000256" key="1">
    <source>
        <dbReference type="SAM" id="MobiDB-lite"/>
    </source>
</evidence>
<protein>
    <submittedName>
        <fullName evidence="3">Uncharacterized protein</fullName>
    </submittedName>
</protein>
<keyword evidence="2" id="KW-0472">Membrane</keyword>
<feature type="transmembrane region" description="Helical" evidence="2">
    <location>
        <begin position="64"/>
        <end position="82"/>
    </location>
</feature>
<gene>
    <name evidence="3" type="ORF">CAUJ_LOCUS4323</name>
</gene>
<feature type="compositionally biased region" description="Basic residues" evidence="1">
    <location>
        <begin position="25"/>
        <end position="42"/>
    </location>
</feature>
<evidence type="ECO:0000313" key="3">
    <source>
        <dbReference type="EMBL" id="CAD6188404.1"/>
    </source>
</evidence>
<evidence type="ECO:0000256" key="2">
    <source>
        <dbReference type="SAM" id="Phobius"/>
    </source>
</evidence>
<accession>A0A8S1GZR9</accession>
<reference evidence="3" key="1">
    <citation type="submission" date="2020-10" db="EMBL/GenBank/DDBJ databases">
        <authorList>
            <person name="Kikuchi T."/>
        </authorList>
    </citation>
    <scope>NUCLEOTIDE SEQUENCE</scope>
    <source>
        <strain evidence="3">NKZ352</strain>
    </source>
</reference>
<dbReference type="Proteomes" id="UP000835052">
    <property type="component" value="Unassembled WGS sequence"/>
</dbReference>
<name>A0A8S1GZR9_9PELO</name>
<keyword evidence="2" id="KW-1133">Transmembrane helix</keyword>
<dbReference type="EMBL" id="CAJGYM010000008">
    <property type="protein sequence ID" value="CAD6188404.1"/>
    <property type="molecule type" value="Genomic_DNA"/>
</dbReference>
<evidence type="ECO:0000313" key="4">
    <source>
        <dbReference type="Proteomes" id="UP000835052"/>
    </source>
</evidence>
<keyword evidence="4" id="KW-1185">Reference proteome</keyword>
<keyword evidence="2" id="KW-0812">Transmembrane</keyword>
<feature type="region of interest" description="Disordered" evidence="1">
    <location>
        <begin position="23"/>
        <end position="62"/>
    </location>
</feature>
<dbReference type="AlphaFoldDB" id="A0A8S1GZR9"/>
<sequence>MEQVQRVTGKELLPLEREYSERRLRATRRSRRRRQRRTKKKSPSIMDPAEDVVDRRRRSSTTPLPLYPTSVAPFLYIPYFLVLHDYIFFHIS</sequence>